<dbReference type="VEuPathDB" id="FungiDB:SDRG_16444"/>
<dbReference type="EMBL" id="JH767259">
    <property type="protein sequence ID" value="EQC25706.1"/>
    <property type="molecule type" value="Genomic_DNA"/>
</dbReference>
<dbReference type="SUPFAM" id="SSF52047">
    <property type="entry name" value="RNI-like"/>
    <property type="match status" value="1"/>
</dbReference>
<keyword evidence="1" id="KW-0472">Membrane</keyword>
<dbReference type="GeneID" id="19957171"/>
<dbReference type="InParanoid" id="T0PTY6"/>
<feature type="transmembrane region" description="Helical" evidence="1">
    <location>
        <begin position="12"/>
        <end position="34"/>
    </location>
</feature>
<dbReference type="Proteomes" id="UP000030762">
    <property type="component" value="Unassembled WGS sequence"/>
</dbReference>
<keyword evidence="1" id="KW-0812">Transmembrane</keyword>
<keyword evidence="1" id="KW-1133">Transmembrane helix</keyword>
<organism evidence="2 3">
    <name type="scientific">Saprolegnia diclina (strain VS20)</name>
    <dbReference type="NCBI Taxonomy" id="1156394"/>
    <lineage>
        <taxon>Eukaryota</taxon>
        <taxon>Sar</taxon>
        <taxon>Stramenopiles</taxon>
        <taxon>Oomycota</taxon>
        <taxon>Saprolegniomycetes</taxon>
        <taxon>Saprolegniales</taxon>
        <taxon>Saprolegniaceae</taxon>
        <taxon>Saprolegnia</taxon>
    </lineage>
</organism>
<dbReference type="OrthoDB" id="10448121at2759"/>
<dbReference type="Gene3D" id="3.80.10.10">
    <property type="entry name" value="Ribonuclease Inhibitor"/>
    <property type="match status" value="1"/>
</dbReference>
<reference evidence="2 3" key="1">
    <citation type="submission" date="2012-04" db="EMBL/GenBank/DDBJ databases">
        <title>The Genome Sequence of Saprolegnia declina VS20.</title>
        <authorList>
            <consortium name="The Broad Institute Genome Sequencing Platform"/>
            <person name="Russ C."/>
            <person name="Nusbaum C."/>
            <person name="Tyler B."/>
            <person name="van West P."/>
            <person name="Dieguez-Uribeondo J."/>
            <person name="de Bruijn I."/>
            <person name="Tripathy S."/>
            <person name="Jiang R."/>
            <person name="Young S.K."/>
            <person name="Zeng Q."/>
            <person name="Gargeya S."/>
            <person name="Fitzgerald M."/>
            <person name="Haas B."/>
            <person name="Abouelleil A."/>
            <person name="Alvarado L."/>
            <person name="Arachchi H.M."/>
            <person name="Berlin A."/>
            <person name="Chapman S.B."/>
            <person name="Goldberg J."/>
            <person name="Griggs A."/>
            <person name="Gujja S."/>
            <person name="Hansen M."/>
            <person name="Howarth C."/>
            <person name="Imamovic A."/>
            <person name="Larimer J."/>
            <person name="McCowen C."/>
            <person name="Montmayeur A."/>
            <person name="Murphy C."/>
            <person name="Neiman D."/>
            <person name="Pearson M."/>
            <person name="Priest M."/>
            <person name="Roberts A."/>
            <person name="Saif S."/>
            <person name="Shea T."/>
            <person name="Sisk P."/>
            <person name="Sykes S."/>
            <person name="Wortman J."/>
            <person name="Nusbaum C."/>
            <person name="Birren B."/>
        </authorList>
    </citation>
    <scope>NUCLEOTIDE SEQUENCE [LARGE SCALE GENOMIC DNA]</scope>
    <source>
        <strain evidence="2 3">VS20</strain>
    </source>
</reference>
<dbReference type="InterPro" id="IPR032675">
    <property type="entry name" value="LRR_dom_sf"/>
</dbReference>
<evidence type="ECO:0008006" key="4">
    <source>
        <dbReference type="Google" id="ProtNLM"/>
    </source>
</evidence>
<dbReference type="AlphaFoldDB" id="T0PTY6"/>
<accession>T0PTY6</accession>
<keyword evidence="3" id="KW-1185">Reference proteome</keyword>
<proteinExistence type="predicted"/>
<name>T0PTY6_SAPDV</name>
<protein>
    <recommendedName>
        <fullName evidence="4">F-box domain-containing protein</fullName>
    </recommendedName>
</protein>
<gene>
    <name evidence="2" type="ORF">SDRG_16444</name>
</gene>
<evidence type="ECO:0000313" key="2">
    <source>
        <dbReference type="EMBL" id="EQC25706.1"/>
    </source>
</evidence>
<sequence>MPSTSADILELIAGYVSCPFTLLALLELLPLQALSRPFQCLRRLAGTVPVARLWPELSYAAVAAEADTFVLGMVWLKRVHVLRLDIWPRPEHISILSHLPMTLSIAVPVPIEFASTWRGRQLEACALNVRRGDKEAHLEAVAAWIQSAPQLRRLRLSFDSAAATPATEALVRAICSLKALTSLHLDVFWLDTCPPFVLQQLLRWLGRHRAIDVGFGDLRGSTALARALHASRSVQSVTLSHTEHMTSVYLDAPLPTHLRRLTLTSRRLPYARRLASALLGARLTHLALRLEAVQETDLVDVIASIASLSHLESLHIKARPLQPATADVLAATVAGLPRLRAFKFDCWPGFLDSVLYLRLAAVVPRCLVLHSLVLRDVRWSAEGLGRWRDALATSPNVRHLCVRRGKFAAHWDDAPTSVCCHVVTAPCHLVDTEWGVSPKKLGALGFL</sequence>
<dbReference type="RefSeq" id="XP_008620876.1">
    <property type="nucleotide sequence ID" value="XM_008622654.1"/>
</dbReference>
<evidence type="ECO:0000256" key="1">
    <source>
        <dbReference type="SAM" id="Phobius"/>
    </source>
</evidence>
<evidence type="ECO:0000313" key="3">
    <source>
        <dbReference type="Proteomes" id="UP000030762"/>
    </source>
</evidence>